<evidence type="ECO:0000313" key="2">
    <source>
        <dbReference type="Proteomes" id="UP000236520"/>
    </source>
</evidence>
<dbReference type="AlphaFoldDB" id="A0A2J7YNB9"/>
<name>A0A2J7YNB9_STRMQ</name>
<proteinExistence type="predicted"/>
<dbReference type="EMBL" id="LJIW01000002">
    <property type="protein sequence ID" value="PNG89522.1"/>
    <property type="molecule type" value="Genomic_DNA"/>
</dbReference>
<protein>
    <submittedName>
        <fullName evidence="1">Uncharacterized protein</fullName>
    </submittedName>
</protein>
<reference evidence="1 2" key="1">
    <citation type="submission" date="2015-09" db="EMBL/GenBank/DDBJ databases">
        <title>Genome sequence, genome mining and natural product profiling of a biocontrol bacterium Streptomyces malaysiensis F913.</title>
        <authorList>
            <person name="Xu Y."/>
            <person name="Wei J."/>
            <person name="Xie J."/>
            <person name="Li T."/>
            <person name="Zhou Z."/>
        </authorList>
    </citation>
    <scope>NUCLEOTIDE SEQUENCE [LARGE SCALE GENOMIC DNA]</scope>
    <source>
        <strain evidence="1 2">F913</strain>
    </source>
</reference>
<comment type="caution">
    <text evidence="1">The sequence shown here is derived from an EMBL/GenBank/DDBJ whole genome shotgun (WGS) entry which is preliminary data.</text>
</comment>
<evidence type="ECO:0000313" key="1">
    <source>
        <dbReference type="EMBL" id="PNG89522.1"/>
    </source>
</evidence>
<gene>
    <name evidence="1" type="ORF">SMF913_24987</name>
</gene>
<keyword evidence="2" id="KW-1185">Reference proteome</keyword>
<sequence length="158" mass="17774">MAGIRSPRCFIWSEVSAPDRVRVSSRWTSSTRTSFVSSRHSRWQTASVICAWFMRAAIGMPRNRANSLTSILGVEAGGTARKTTGRRSVRPGCRRCSASSKVRPISSRVVVLPVVGGPETIRPRRAVPCWRRLRSIRRRSDREMRSMAGVVSTTNREW</sequence>
<dbReference type="Proteomes" id="UP000236520">
    <property type="component" value="Unassembled WGS sequence"/>
</dbReference>
<organism evidence="1 2">
    <name type="scientific">Streptomyces malaysiensis</name>
    <dbReference type="NCBI Taxonomy" id="92644"/>
    <lineage>
        <taxon>Bacteria</taxon>
        <taxon>Bacillati</taxon>
        <taxon>Actinomycetota</taxon>
        <taxon>Actinomycetes</taxon>
        <taxon>Kitasatosporales</taxon>
        <taxon>Streptomycetaceae</taxon>
        <taxon>Streptomyces</taxon>
        <taxon>Streptomyces violaceusniger group</taxon>
    </lineage>
</organism>
<accession>A0A2J7YNB9</accession>